<accession>A0ABS9HG06</accession>
<keyword evidence="1" id="KW-0547">Nucleotide-binding</keyword>
<dbReference type="EMBL" id="JAKJKU010000001">
    <property type="protein sequence ID" value="MCF6772802.1"/>
    <property type="molecule type" value="Genomic_DNA"/>
</dbReference>
<dbReference type="GeneID" id="92726561"/>
<dbReference type="RefSeq" id="WP_221914800.1">
    <property type="nucleotide sequence ID" value="NZ_JAGSOA010000001.1"/>
</dbReference>
<dbReference type="InterPro" id="IPR002543">
    <property type="entry name" value="FtsK_dom"/>
</dbReference>
<feature type="domain" description="FtsK" evidence="3">
    <location>
        <begin position="44"/>
        <end position="228"/>
    </location>
</feature>
<dbReference type="SUPFAM" id="SSF52540">
    <property type="entry name" value="P-loop containing nucleoside triphosphate hydrolases"/>
    <property type="match status" value="1"/>
</dbReference>
<dbReference type="Pfam" id="PF01580">
    <property type="entry name" value="FtsK_SpoIIIE"/>
    <property type="match status" value="1"/>
</dbReference>
<evidence type="ECO:0000256" key="1">
    <source>
        <dbReference type="PROSITE-ProRule" id="PRU00289"/>
    </source>
</evidence>
<keyword evidence="1" id="KW-0067">ATP-binding</keyword>
<name>A0ABS9HG06_9CORY</name>
<protein>
    <recommendedName>
        <fullName evidence="3">FtsK domain-containing protein</fullName>
    </recommendedName>
</protein>
<feature type="binding site" evidence="1">
    <location>
        <begin position="64"/>
        <end position="71"/>
    </location>
    <ligand>
        <name>ATP</name>
        <dbReference type="ChEBI" id="CHEBI:30616"/>
    </ligand>
</feature>
<dbReference type="Proteomes" id="UP001200604">
    <property type="component" value="Unassembled WGS sequence"/>
</dbReference>
<evidence type="ECO:0000313" key="4">
    <source>
        <dbReference type="EMBL" id="MCF6772802.1"/>
    </source>
</evidence>
<evidence type="ECO:0000259" key="3">
    <source>
        <dbReference type="PROSITE" id="PS50901"/>
    </source>
</evidence>
<organism evidence="4 5">
    <name type="scientific">Corynebacterium parakroppenstedtii</name>
    <dbReference type="NCBI Taxonomy" id="2828363"/>
    <lineage>
        <taxon>Bacteria</taxon>
        <taxon>Bacillati</taxon>
        <taxon>Actinomycetota</taxon>
        <taxon>Actinomycetes</taxon>
        <taxon>Mycobacteriales</taxon>
        <taxon>Corynebacteriaceae</taxon>
        <taxon>Corynebacterium</taxon>
    </lineage>
</organism>
<feature type="region of interest" description="Disordered" evidence="2">
    <location>
        <begin position="1"/>
        <end position="20"/>
    </location>
</feature>
<proteinExistence type="predicted"/>
<dbReference type="Gene3D" id="3.40.50.300">
    <property type="entry name" value="P-loop containing nucleotide triphosphate hydrolases"/>
    <property type="match status" value="1"/>
</dbReference>
<reference evidence="4 5" key="1">
    <citation type="submission" date="2022-01" db="EMBL/GenBank/DDBJ databases">
        <title>Identification and Characterization of Corynebacterium sp.</title>
        <authorList>
            <person name="Luo Q."/>
            <person name="Qu P."/>
            <person name="Chen Q."/>
        </authorList>
    </citation>
    <scope>NUCLEOTIDE SEQUENCE [LARGE SCALE GENOMIC DNA]</scope>
    <source>
        <strain evidence="4 5">MC-12</strain>
    </source>
</reference>
<sequence>MAPAPSCNSTSELNTRTRRLTRDHTCSNDGLQITIGLIDAPRTQRQIPWTIDLRGSAGHVGIIGGPQSGTTTAARSVVTTLALSRTSDQAQFYVLDMGGSGLGTLERLPHTVAVVHRHEHDRILRLVNEVAVLAEDRREEWLRQGWASVDAAREHGVSDIFVVIDGWHVITTDFPDVADALGLLIADGLSVGIHVIITANRWSALRPQIRDLLGTRIELSLGDPLESLIDRKLSERIPSCPGRAIVKWKGTSLHALVVHSTNQDIAEVTRIAAQRGDTRVPRATGPSRSPHT</sequence>
<dbReference type="PROSITE" id="PS50901">
    <property type="entry name" value="FTSK"/>
    <property type="match status" value="1"/>
</dbReference>
<dbReference type="InterPro" id="IPR027417">
    <property type="entry name" value="P-loop_NTPase"/>
</dbReference>
<feature type="compositionally biased region" description="Polar residues" evidence="2">
    <location>
        <begin position="1"/>
        <end position="14"/>
    </location>
</feature>
<keyword evidence="5" id="KW-1185">Reference proteome</keyword>
<comment type="caution">
    <text evidence="4">The sequence shown here is derived from an EMBL/GenBank/DDBJ whole genome shotgun (WGS) entry which is preliminary data.</text>
</comment>
<evidence type="ECO:0000256" key="2">
    <source>
        <dbReference type="SAM" id="MobiDB-lite"/>
    </source>
</evidence>
<evidence type="ECO:0000313" key="5">
    <source>
        <dbReference type="Proteomes" id="UP001200604"/>
    </source>
</evidence>
<gene>
    <name evidence="4" type="ORF">L3H44_00005</name>
</gene>